<reference evidence="3" key="1">
    <citation type="submission" date="2025-08" db="UniProtKB">
        <authorList>
            <consortium name="RefSeq"/>
        </authorList>
    </citation>
    <scope>IDENTIFICATION</scope>
</reference>
<dbReference type="PANTHER" id="PTHR31493">
    <property type="entry name" value="NAZO FAMILY MEMBER"/>
    <property type="match status" value="1"/>
</dbReference>
<dbReference type="AlphaFoldDB" id="A0AB39YZM9"/>
<name>A0AB39YZM9_DROSZ</name>
<dbReference type="Proteomes" id="UP001652628">
    <property type="component" value="Chromosome 3"/>
</dbReference>
<keyword evidence="2" id="KW-1185">Reference proteome</keyword>
<proteinExistence type="inferred from homology"/>
<dbReference type="GeneID" id="108006077"/>
<evidence type="ECO:0000313" key="3">
    <source>
        <dbReference type="RefSeq" id="XP_016925012.4"/>
    </source>
</evidence>
<dbReference type="InterPro" id="IPR033369">
    <property type="entry name" value="C19orf12"/>
</dbReference>
<evidence type="ECO:0000313" key="2">
    <source>
        <dbReference type="Proteomes" id="UP001652628"/>
    </source>
</evidence>
<evidence type="ECO:0000256" key="1">
    <source>
        <dbReference type="ARBA" id="ARBA00029457"/>
    </source>
</evidence>
<dbReference type="PANTHER" id="PTHR31493:SF1">
    <property type="entry name" value="PROTEIN C19ORF12"/>
    <property type="match status" value="1"/>
</dbReference>
<protein>
    <submittedName>
        <fullName evidence="3">Protein Nazo</fullName>
    </submittedName>
</protein>
<dbReference type="Pfam" id="PF20721">
    <property type="entry name" value="C19orf12"/>
    <property type="match status" value="1"/>
</dbReference>
<sequence>MAAITQDILNALAILADEDNIQVTVKESGKGAAVCAAGALVGGMLMGPPGIAVGGTVGGLAGYGLTKGKFKSLGEVIQNDLSKSQREELKKHVISAISRIRDVGPPAIAGLILKDRKVQEVALNALKSFFTDRMGQTIID</sequence>
<gene>
    <name evidence="3" type="primary">Nazo</name>
</gene>
<comment type="similarity">
    <text evidence="1">Belongs to the C19orf12 family.</text>
</comment>
<organism evidence="2 3">
    <name type="scientific">Drosophila suzukii</name>
    <name type="common">Spotted-wing drosophila fruit fly</name>
    <dbReference type="NCBI Taxonomy" id="28584"/>
    <lineage>
        <taxon>Eukaryota</taxon>
        <taxon>Metazoa</taxon>
        <taxon>Ecdysozoa</taxon>
        <taxon>Arthropoda</taxon>
        <taxon>Hexapoda</taxon>
        <taxon>Insecta</taxon>
        <taxon>Pterygota</taxon>
        <taxon>Neoptera</taxon>
        <taxon>Endopterygota</taxon>
        <taxon>Diptera</taxon>
        <taxon>Brachycera</taxon>
        <taxon>Muscomorpha</taxon>
        <taxon>Ephydroidea</taxon>
        <taxon>Drosophilidae</taxon>
        <taxon>Drosophila</taxon>
        <taxon>Sophophora</taxon>
    </lineage>
</organism>
<dbReference type="RefSeq" id="XP_016925012.4">
    <property type="nucleotide sequence ID" value="XM_017069523.4"/>
</dbReference>
<accession>A0AB39YZM9</accession>